<gene>
    <name evidence="1" type="ORF">SDC9_80237</name>
</gene>
<dbReference type="AlphaFoldDB" id="A0A644YYH8"/>
<dbReference type="EMBL" id="VSSQ01006723">
    <property type="protein sequence ID" value="MPM33660.1"/>
    <property type="molecule type" value="Genomic_DNA"/>
</dbReference>
<proteinExistence type="predicted"/>
<accession>A0A644YYH8</accession>
<organism evidence="1">
    <name type="scientific">bioreactor metagenome</name>
    <dbReference type="NCBI Taxonomy" id="1076179"/>
    <lineage>
        <taxon>unclassified sequences</taxon>
        <taxon>metagenomes</taxon>
        <taxon>ecological metagenomes</taxon>
    </lineage>
</organism>
<protein>
    <submittedName>
        <fullName evidence="1">Uncharacterized protein</fullName>
    </submittedName>
</protein>
<reference evidence="1" key="1">
    <citation type="submission" date="2019-08" db="EMBL/GenBank/DDBJ databases">
        <authorList>
            <person name="Kucharzyk K."/>
            <person name="Murdoch R.W."/>
            <person name="Higgins S."/>
            <person name="Loffler F."/>
        </authorList>
    </citation>
    <scope>NUCLEOTIDE SEQUENCE</scope>
</reference>
<comment type="caution">
    <text evidence="1">The sequence shown here is derived from an EMBL/GenBank/DDBJ whole genome shotgun (WGS) entry which is preliminary data.</text>
</comment>
<sequence>MHYLLQDLFIDVLQGHSLFPGVPDDFVGRFGPASQKGVQVGFPDVEVFLFLERRRQVDLRYGPRSRLDCQFKIFRRFFQLFPCEDSRGLGSQDLRHDPVMTGHDLHDPVPVEVFHEVAQKLVQPPGVFLENLSVAEIHGGQKIAEVVDYIVIHQLLSSLVHLAFKSRVTPELLFEHKLGNFCEPLIIVIHQETHFSQPPVLFSKRSGKTPVARCARLKSRLALLLTGQSKPEGIPASSCFSAGTGIGSPFRILSQKHSFQTGWNETGGEFRRSLLFSLHPQGLSSRANARDLAVVS</sequence>
<name>A0A644YYH8_9ZZZZ</name>
<evidence type="ECO:0000313" key="1">
    <source>
        <dbReference type="EMBL" id="MPM33660.1"/>
    </source>
</evidence>